<dbReference type="Proteomes" id="UP000295063">
    <property type="component" value="Unassembled WGS sequence"/>
</dbReference>
<sequence length="54" mass="6118">MKDKQPDNTERGFKCSRCGGMFGDHGEQVVHCPFCAMICDEAKCRVIETSNEDY</sequence>
<reference evidence="1 2" key="1">
    <citation type="submission" date="2019-03" db="EMBL/GenBank/DDBJ databases">
        <title>Genomic Encyclopedia of Type Strains, Phase IV (KMG-IV): sequencing the most valuable type-strain genomes for metagenomic binning, comparative biology and taxonomic classification.</title>
        <authorList>
            <person name="Goeker M."/>
        </authorList>
    </citation>
    <scope>NUCLEOTIDE SEQUENCE [LARGE SCALE GENOMIC DNA]</scope>
    <source>
        <strain evidence="1 2">DSM 15969</strain>
    </source>
</reference>
<evidence type="ECO:0000313" key="1">
    <source>
        <dbReference type="EMBL" id="TCL36097.1"/>
    </source>
</evidence>
<proteinExistence type="predicted"/>
<comment type="caution">
    <text evidence="1">The sequence shown here is derived from an EMBL/GenBank/DDBJ whole genome shotgun (WGS) entry which is preliminary data.</text>
</comment>
<dbReference type="AlphaFoldDB" id="A0A4R1PVC4"/>
<dbReference type="RefSeq" id="WP_165898903.1">
    <property type="nucleotide sequence ID" value="NZ_DAIMLW010000196.1"/>
</dbReference>
<name>A0A4R1PVC4_9FIRM</name>
<gene>
    <name evidence="1" type="ORF">EV210_10946</name>
</gene>
<organism evidence="1 2">
    <name type="scientific">Anaerospora hongkongensis</name>
    <dbReference type="NCBI Taxonomy" id="244830"/>
    <lineage>
        <taxon>Bacteria</taxon>
        <taxon>Bacillati</taxon>
        <taxon>Bacillota</taxon>
        <taxon>Negativicutes</taxon>
        <taxon>Selenomonadales</taxon>
        <taxon>Sporomusaceae</taxon>
        <taxon>Anaerospora</taxon>
    </lineage>
</organism>
<protein>
    <submittedName>
        <fullName evidence="1">Uncharacterized protein</fullName>
    </submittedName>
</protein>
<accession>A0A4R1PVC4</accession>
<keyword evidence="2" id="KW-1185">Reference proteome</keyword>
<dbReference type="EMBL" id="SLUI01000009">
    <property type="protein sequence ID" value="TCL36097.1"/>
    <property type="molecule type" value="Genomic_DNA"/>
</dbReference>
<evidence type="ECO:0000313" key="2">
    <source>
        <dbReference type="Proteomes" id="UP000295063"/>
    </source>
</evidence>